<dbReference type="GO" id="GO:0016740">
    <property type="term" value="F:transferase activity"/>
    <property type="evidence" value="ECO:0007669"/>
    <property type="project" value="UniProtKB-KW"/>
</dbReference>
<organism evidence="1 2">
    <name type="scientific">Gracilibacillus boraciitolerans JCM 21714</name>
    <dbReference type="NCBI Taxonomy" id="1298598"/>
    <lineage>
        <taxon>Bacteria</taxon>
        <taxon>Bacillati</taxon>
        <taxon>Bacillota</taxon>
        <taxon>Bacilli</taxon>
        <taxon>Bacillales</taxon>
        <taxon>Bacillaceae</taxon>
        <taxon>Gracilibacillus</taxon>
    </lineage>
</organism>
<proteinExistence type="predicted"/>
<dbReference type="STRING" id="1298598.JCM21714_3596"/>
<evidence type="ECO:0000313" key="1">
    <source>
        <dbReference type="EMBL" id="GAE94440.1"/>
    </source>
</evidence>
<gene>
    <name evidence="1" type="ORF">JCM21714_3596</name>
</gene>
<name>W4VM58_9BACI</name>
<reference evidence="1 2" key="1">
    <citation type="journal article" date="2014" name="Genome Announc.">
        <title>Draft Genome Sequence of the Boron-Tolerant and Moderately Halotolerant Bacterium Gracilibacillus boraciitolerans JCM 21714T.</title>
        <authorList>
            <person name="Ahmed I."/>
            <person name="Oshima K."/>
            <person name="Suda W."/>
            <person name="Kitamura K."/>
            <person name="Iida T."/>
            <person name="Ohmori Y."/>
            <person name="Fujiwara T."/>
            <person name="Hattori M."/>
            <person name="Ohkuma M."/>
        </authorList>
    </citation>
    <scope>NUCLEOTIDE SEQUENCE [LARGE SCALE GENOMIC DNA]</scope>
    <source>
        <strain evidence="1 2">JCM 21714</strain>
    </source>
</reference>
<dbReference type="AlphaFoldDB" id="W4VM58"/>
<evidence type="ECO:0000313" key="2">
    <source>
        <dbReference type="Proteomes" id="UP000019102"/>
    </source>
</evidence>
<sequence>MLCEVNSNAHFKNIYDCTGIDITINMMSYIQQVLEGRHV</sequence>
<dbReference type="Gene3D" id="3.30.470.20">
    <property type="entry name" value="ATP-grasp fold, B domain"/>
    <property type="match status" value="1"/>
</dbReference>
<keyword evidence="1" id="KW-0808">Transferase</keyword>
<comment type="caution">
    <text evidence="1">The sequence shown here is derived from an EMBL/GenBank/DDBJ whole genome shotgun (WGS) entry which is preliminary data.</text>
</comment>
<dbReference type="Proteomes" id="UP000019102">
    <property type="component" value="Unassembled WGS sequence"/>
</dbReference>
<accession>W4VM58</accession>
<protein>
    <submittedName>
        <fullName evidence="1">Ribosomal protein S6 glutaminyl transferase</fullName>
    </submittedName>
</protein>
<dbReference type="EMBL" id="BAVS01000024">
    <property type="protein sequence ID" value="GAE94440.1"/>
    <property type="molecule type" value="Genomic_DNA"/>
</dbReference>
<keyword evidence="2" id="KW-1185">Reference proteome</keyword>